<dbReference type="PANTHER" id="PTHR43877">
    <property type="entry name" value="AMINOALKYLPHOSPHONATE N-ACETYLTRANSFERASE-RELATED-RELATED"/>
    <property type="match status" value="1"/>
</dbReference>
<dbReference type="InterPro" id="IPR016181">
    <property type="entry name" value="Acyl_CoA_acyltransferase"/>
</dbReference>
<name>A0A0D1CSU4_9RHOB</name>
<evidence type="ECO:0000259" key="3">
    <source>
        <dbReference type="PROSITE" id="PS51186"/>
    </source>
</evidence>
<keyword evidence="5" id="KW-1185">Reference proteome</keyword>
<dbReference type="InterPro" id="IPR000182">
    <property type="entry name" value="GNAT_dom"/>
</dbReference>
<protein>
    <submittedName>
        <fullName evidence="4">Aminoglycoside N(6')-acetyltransferase type 1</fullName>
        <ecNumber evidence="4">2.3.1.82</ecNumber>
    </submittedName>
</protein>
<accession>A0A0D1CSU4</accession>
<dbReference type="AlphaFoldDB" id="A0A0D1CSU4"/>
<dbReference type="EMBL" id="JYFE01000013">
    <property type="protein sequence ID" value="KIT17812.1"/>
    <property type="molecule type" value="Genomic_DNA"/>
</dbReference>
<dbReference type="InterPro" id="IPR050832">
    <property type="entry name" value="Bact_Acetyltransf"/>
</dbReference>
<dbReference type="NCBIfam" id="NF043067">
    <property type="entry name" value="AAC_6p_group_E"/>
    <property type="match status" value="1"/>
</dbReference>
<dbReference type="Pfam" id="PF00583">
    <property type="entry name" value="Acetyltransf_1"/>
    <property type="match status" value="1"/>
</dbReference>
<comment type="caution">
    <text evidence="4">The sequence shown here is derived from an EMBL/GenBank/DDBJ whole genome shotgun (WGS) entry which is preliminary data.</text>
</comment>
<keyword evidence="1 4" id="KW-0808">Transferase</keyword>
<keyword evidence="2 4" id="KW-0012">Acyltransferase</keyword>
<feature type="domain" description="N-acetyltransferase" evidence="3">
    <location>
        <begin position="1"/>
        <end position="107"/>
    </location>
</feature>
<sequence>MPVNGCVFVHDDGRGPFAFSEATLRRDHVNGCETSPVAFLEGIYVAPDHRREGVGALLLDAVRAWARERGCTELASDAHIDNIASHAFHRTLGFEETVRVVCFRTKL</sequence>
<evidence type="ECO:0000256" key="1">
    <source>
        <dbReference type="ARBA" id="ARBA00022679"/>
    </source>
</evidence>
<reference evidence="4 5" key="1">
    <citation type="submission" date="2015-02" db="EMBL/GenBank/DDBJ databases">
        <title>Genome Sequence of Jannaschia aquimarina DSM28248, a member of the Roseobacter clade.</title>
        <authorList>
            <person name="Voget S."/>
            <person name="Daniel R."/>
        </authorList>
    </citation>
    <scope>NUCLEOTIDE SEQUENCE [LARGE SCALE GENOMIC DNA]</scope>
    <source>
        <strain evidence="4 5">GSW-M26</strain>
    </source>
</reference>
<evidence type="ECO:0000313" key="4">
    <source>
        <dbReference type="EMBL" id="KIT17812.1"/>
    </source>
</evidence>
<dbReference type="PROSITE" id="PS51186">
    <property type="entry name" value="GNAT"/>
    <property type="match status" value="1"/>
</dbReference>
<dbReference type="EC" id="2.3.1.82" evidence="4"/>
<evidence type="ECO:0000256" key="2">
    <source>
        <dbReference type="ARBA" id="ARBA00023315"/>
    </source>
</evidence>
<dbReference type="PATRIC" id="fig|935700.4.peg.430"/>
<dbReference type="CDD" id="cd04301">
    <property type="entry name" value="NAT_SF"/>
    <property type="match status" value="1"/>
</dbReference>
<dbReference type="SUPFAM" id="SSF55729">
    <property type="entry name" value="Acyl-CoA N-acyltransferases (Nat)"/>
    <property type="match status" value="1"/>
</dbReference>
<dbReference type="STRING" id="935700.jaqu_04010"/>
<dbReference type="GO" id="GO:0047663">
    <property type="term" value="F:aminoglycoside 6'-N-acetyltransferase activity"/>
    <property type="evidence" value="ECO:0007669"/>
    <property type="project" value="UniProtKB-EC"/>
</dbReference>
<evidence type="ECO:0000313" key="5">
    <source>
        <dbReference type="Proteomes" id="UP000032232"/>
    </source>
</evidence>
<dbReference type="Gene3D" id="3.40.630.30">
    <property type="match status" value="1"/>
</dbReference>
<organism evidence="4 5">
    <name type="scientific">Jannaschia aquimarina</name>
    <dbReference type="NCBI Taxonomy" id="935700"/>
    <lineage>
        <taxon>Bacteria</taxon>
        <taxon>Pseudomonadati</taxon>
        <taxon>Pseudomonadota</taxon>
        <taxon>Alphaproteobacteria</taxon>
        <taxon>Rhodobacterales</taxon>
        <taxon>Roseobacteraceae</taxon>
        <taxon>Jannaschia</taxon>
    </lineage>
</organism>
<proteinExistence type="predicted"/>
<gene>
    <name evidence="4" type="ORF">jaqu_04010</name>
</gene>
<dbReference type="Proteomes" id="UP000032232">
    <property type="component" value="Unassembled WGS sequence"/>
</dbReference>